<proteinExistence type="predicted"/>
<dbReference type="EMBL" id="BARS01009274">
    <property type="protein sequence ID" value="GAF72351.1"/>
    <property type="molecule type" value="Genomic_DNA"/>
</dbReference>
<comment type="caution">
    <text evidence="1">The sequence shown here is derived from an EMBL/GenBank/DDBJ whole genome shotgun (WGS) entry which is preliminary data.</text>
</comment>
<evidence type="ECO:0000313" key="1">
    <source>
        <dbReference type="EMBL" id="GAF72351.1"/>
    </source>
</evidence>
<reference evidence="1" key="1">
    <citation type="journal article" date="2014" name="Front. Microbiol.">
        <title>High frequency of phylogenetically diverse reductive dehalogenase-homologous genes in deep subseafloor sedimentary metagenomes.</title>
        <authorList>
            <person name="Kawai M."/>
            <person name="Futagami T."/>
            <person name="Toyoda A."/>
            <person name="Takaki Y."/>
            <person name="Nishi S."/>
            <person name="Hori S."/>
            <person name="Arai W."/>
            <person name="Tsubouchi T."/>
            <person name="Morono Y."/>
            <person name="Uchiyama I."/>
            <person name="Ito T."/>
            <person name="Fujiyama A."/>
            <person name="Inagaki F."/>
            <person name="Takami H."/>
        </authorList>
    </citation>
    <scope>NUCLEOTIDE SEQUENCE</scope>
    <source>
        <strain evidence="1">Expedition CK06-06</strain>
    </source>
</reference>
<dbReference type="AlphaFoldDB" id="X0SB00"/>
<name>X0SB00_9ZZZZ</name>
<sequence length="68" mass="7573">LDLARMKLHNAQALLVGASLYAARLPMADSRAEVVVLEAEKLRAQVREIITQAKQKQESQNEQEKSKG</sequence>
<feature type="non-terminal residue" evidence="1">
    <location>
        <position position="1"/>
    </location>
</feature>
<accession>X0SB00</accession>
<gene>
    <name evidence="1" type="ORF">S01H1_17479</name>
</gene>
<protein>
    <submittedName>
        <fullName evidence="1">Uncharacterized protein</fullName>
    </submittedName>
</protein>
<organism evidence="1">
    <name type="scientific">marine sediment metagenome</name>
    <dbReference type="NCBI Taxonomy" id="412755"/>
    <lineage>
        <taxon>unclassified sequences</taxon>
        <taxon>metagenomes</taxon>
        <taxon>ecological metagenomes</taxon>
    </lineage>
</organism>